<keyword evidence="4" id="KW-1185">Reference proteome</keyword>
<feature type="compositionally biased region" description="Pro residues" evidence="1">
    <location>
        <begin position="85"/>
        <end position="100"/>
    </location>
</feature>
<proteinExistence type="predicted"/>
<evidence type="ECO:0000256" key="1">
    <source>
        <dbReference type="SAM" id="MobiDB-lite"/>
    </source>
</evidence>
<evidence type="ECO:0000256" key="2">
    <source>
        <dbReference type="SAM" id="Phobius"/>
    </source>
</evidence>
<feature type="region of interest" description="Disordered" evidence="1">
    <location>
        <begin position="62"/>
        <end position="129"/>
    </location>
</feature>
<sequence>MAKTKRQKPKKKTASIFLCCFGAPPNTPPASTMEPTTINKKRSTWISRLTIRIRNTSCKTVPLQDHHYSNPIPKSTLRHNNNKPQPLPPPPLPPHPPTPYYTPSQTRHGASKKRAEERREEGNESKGEEREAWLLLKKKKQQHQKKWVVGMSIIAVTLVIMVCWGRLCAILCTSAWLYYIPRFNTSATASQNVDLDSEEYKKKVIMDGILHRNRGITNK</sequence>
<name>A0ABU6Z783_9FABA</name>
<accession>A0ABU6Z783</accession>
<dbReference type="PANTHER" id="PTHR34379">
    <property type="entry name" value="OS07G0553800 PROTEIN"/>
    <property type="match status" value="1"/>
</dbReference>
<keyword evidence="2" id="KW-0812">Transmembrane</keyword>
<protein>
    <recommendedName>
        <fullName evidence="5">Transmembrane protein</fullName>
    </recommendedName>
</protein>
<organism evidence="3 4">
    <name type="scientific">Stylosanthes scabra</name>
    <dbReference type="NCBI Taxonomy" id="79078"/>
    <lineage>
        <taxon>Eukaryota</taxon>
        <taxon>Viridiplantae</taxon>
        <taxon>Streptophyta</taxon>
        <taxon>Embryophyta</taxon>
        <taxon>Tracheophyta</taxon>
        <taxon>Spermatophyta</taxon>
        <taxon>Magnoliopsida</taxon>
        <taxon>eudicotyledons</taxon>
        <taxon>Gunneridae</taxon>
        <taxon>Pentapetalae</taxon>
        <taxon>rosids</taxon>
        <taxon>fabids</taxon>
        <taxon>Fabales</taxon>
        <taxon>Fabaceae</taxon>
        <taxon>Papilionoideae</taxon>
        <taxon>50 kb inversion clade</taxon>
        <taxon>dalbergioids sensu lato</taxon>
        <taxon>Dalbergieae</taxon>
        <taxon>Pterocarpus clade</taxon>
        <taxon>Stylosanthes</taxon>
    </lineage>
</organism>
<evidence type="ECO:0000313" key="4">
    <source>
        <dbReference type="Proteomes" id="UP001341840"/>
    </source>
</evidence>
<reference evidence="3 4" key="1">
    <citation type="journal article" date="2023" name="Plants (Basel)">
        <title>Bridging the Gap: Combining Genomics and Transcriptomics Approaches to Understand Stylosanthes scabra, an Orphan Legume from the Brazilian Caatinga.</title>
        <authorList>
            <person name="Ferreira-Neto J.R.C."/>
            <person name="da Silva M.D."/>
            <person name="Binneck E."/>
            <person name="de Melo N.F."/>
            <person name="da Silva R.H."/>
            <person name="de Melo A.L.T.M."/>
            <person name="Pandolfi V."/>
            <person name="Bustamante F.O."/>
            <person name="Brasileiro-Vidal A.C."/>
            <person name="Benko-Iseppon A.M."/>
        </authorList>
    </citation>
    <scope>NUCLEOTIDE SEQUENCE [LARGE SCALE GENOMIC DNA]</scope>
    <source>
        <tissue evidence="3">Leaves</tissue>
    </source>
</reference>
<feature type="transmembrane region" description="Helical" evidence="2">
    <location>
        <begin position="147"/>
        <end position="179"/>
    </location>
</feature>
<dbReference type="PANTHER" id="PTHR34379:SF3">
    <property type="entry name" value="PROTEIN, PUTATIVE-RELATED"/>
    <property type="match status" value="1"/>
</dbReference>
<gene>
    <name evidence="3" type="ORF">PIB30_017897</name>
</gene>
<comment type="caution">
    <text evidence="3">The sequence shown here is derived from an EMBL/GenBank/DDBJ whole genome shotgun (WGS) entry which is preliminary data.</text>
</comment>
<feature type="compositionally biased region" description="Basic and acidic residues" evidence="1">
    <location>
        <begin position="113"/>
        <end position="129"/>
    </location>
</feature>
<dbReference type="InterPro" id="IPR040411">
    <property type="entry name" value="At5g23160-like"/>
</dbReference>
<evidence type="ECO:0008006" key="5">
    <source>
        <dbReference type="Google" id="ProtNLM"/>
    </source>
</evidence>
<dbReference type="EMBL" id="JASCZI010271913">
    <property type="protein sequence ID" value="MED6217454.1"/>
    <property type="molecule type" value="Genomic_DNA"/>
</dbReference>
<keyword evidence="2" id="KW-0472">Membrane</keyword>
<dbReference type="Proteomes" id="UP001341840">
    <property type="component" value="Unassembled WGS sequence"/>
</dbReference>
<keyword evidence="2" id="KW-1133">Transmembrane helix</keyword>
<evidence type="ECO:0000313" key="3">
    <source>
        <dbReference type="EMBL" id="MED6217454.1"/>
    </source>
</evidence>